<comment type="caution">
    <text evidence="1">The sequence shown here is derived from an EMBL/GenBank/DDBJ whole genome shotgun (WGS) entry which is preliminary data.</text>
</comment>
<gene>
    <name evidence="1" type="ORF">GN958_ATG09363</name>
</gene>
<dbReference type="Proteomes" id="UP000704712">
    <property type="component" value="Unassembled WGS sequence"/>
</dbReference>
<reference evidence="1" key="1">
    <citation type="submission" date="2020-03" db="EMBL/GenBank/DDBJ databases">
        <title>Hybrid Assembly of Korean Phytophthora infestans isolates.</title>
        <authorList>
            <person name="Prokchorchik M."/>
            <person name="Lee Y."/>
            <person name="Seo J."/>
            <person name="Cho J.-H."/>
            <person name="Park Y.-E."/>
            <person name="Jang D.-C."/>
            <person name="Im J.-S."/>
            <person name="Choi J.-G."/>
            <person name="Park H.-J."/>
            <person name="Lee G.-B."/>
            <person name="Lee Y.-G."/>
            <person name="Hong S.-Y."/>
            <person name="Cho K."/>
            <person name="Sohn K.H."/>
        </authorList>
    </citation>
    <scope>NUCLEOTIDE SEQUENCE</scope>
    <source>
        <strain evidence="1">KR_2_A2</strain>
    </source>
</reference>
<evidence type="ECO:0000313" key="1">
    <source>
        <dbReference type="EMBL" id="KAF4141392.1"/>
    </source>
</evidence>
<organism evidence="1 2">
    <name type="scientific">Phytophthora infestans</name>
    <name type="common">Potato late blight agent</name>
    <name type="synonym">Botrytis infestans</name>
    <dbReference type="NCBI Taxonomy" id="4787"/>
    <lineage>
        <taxon>Eukaryota</taxon>
        <taxon>Sar</taxon>
        <taxon>Stramenopiles</taxon>
        <taxon>Oomycota</taxon>
        <taxon>Peronosporomycetes</taxon>
        <taxon>Peronosporales</taxon>
        <taxon>Peronosporaceae</taxon>
        <taxon>Phytophthora</taxon>
    </lineage>
</organism>
<protein>
    <submittedName>
        <fullName evidence="1">Uncharacterized protein</fullName>
    </submittedName>
</protein>
<sequence length="79" mass="8400">MEISQDPVVACKCDGEHYKSPAISLLGDMLRLSLATSVWNLQCHSLVCFFCLYGERSCSTGKTNDDGGSAEVAVESPAG</sequence>
<dbReference type="EMBL" id="JAACNO010001350">
    <property type="protein sequence ID" value="KAF4141392.1"/>
    <property type="molecule type" value="Genomic_DNA"/>
</dbReference>
<proteinExistence type="predicted"/>
<dbReference type="AlphaFoldDB" id="A0A8S9UPQ8"/>
<accession>A0A8S9UPQ8</accession>
<evidence type="ECO:0000313" key="2">
    <source>
        <dbReference type="Proteomes" id="UP000704712"/>
    </source>
</evidence>
<name>A0A8S9UPQ8_PHYIN</name>